<evidence type="ECO:0000256" key="2">
    <source>
        <dbReference type="ARBA" id="ARBA00022723"/>
    </source>
</evidence>
<evidence type="ECO:0000256" key="1">
    <source>
        <dbReference type="ARBA" id="ARBA00009275"/>
    </source>
</evidence>
<feature type="binding site" evidence="4">
    <location>
        <position position="149"/>
    </location>
    <ligand>
        <name>a divalent metal cation</name>
        <dbReference type="ChEBI" id="CHEBI:60240"/>
        <label>2</label>
    </ligand>
</feature>
<dbReference type="GO" id="GO:0046872">
    <property type="term" value="F:metal ion binding"/>
    <property type="evidence" value="ECO:0007669"/>
    <property type="project" value="UniProtKB-KW"/>
</dbReference>
<evidence type="ECO:0000256" key="4">
    <source>
        <dbReference type="PIRSR" id="PIRSR005902-1"/>
    </source>
</evidence>
<dbReference type="InterPro" id="IPR001130">
    <property type="entry name" value="TatD-like"/>
</dbReference>
<gene>
    <name evidence="5" type="primary">tatD</name>
    <name evidence="5" type="ORF">CBLFYP62_00859</name>
</gene>
<dbReference type="EC" id="3.1.21.-" evidence="5"/>
<keyword evidence="3 5" id="KW-0378">Hydrolase</keyword>
<dbReference type="PANTHER" id="PTHR46317:SF1">
    <property type="entry name" value="HYDROLASE, TATD FAMILY"/>
    <property type="match status" value="1"/>
</dbReference>
<evidence type="ECO:0000256" key="3">
    <source>
        <dbReference type="ARBA" id="ARBA00022801"/>
    </source>
</evidence>
<feature type="binding site" evidence="4">
    <location>
        <position position="9"/>
    </location>
    <ligand>
        <name>a divalent metal cation</name>
        <dbReference type="ChEBI" id="CHEBI:60240"/>
        <label>1</label>
    </ligand>
</feature>
<dbReference type="RefSeq" id="WP_156736318.1">
    <property type="nucleotide sequence ID" value="NZ_CACRTU010000009.1"/>
</dbReference>
<keyword evidence="2 4" id="KW-0479">Metal-binding</keyword>
<proteinExistence type="inferred from homology"/>
<organism evidence="5">
    <name type="scientific">Clostridium butyricum</name>
    <dbReference type="NCBI Taxonomy" id="1492"/>
    <lineage>
        <taxon>Bacteria</taxon>
        <taxon>Bacillati</taxon>
        <taxon>Bacillota</taxon>
        <taxon>Clostridia</taxon>
        <taxon>Eubacteriales</taxon>
        <taxon>Clostridiaceae</taxon>
        <taxon>Clostridium</taxon>
    </lineage>
</organism>
<dbReference type="SUPFAM" id="SSF51556">
    <property type="entry name" value="Metallo-dependent hydrolases"/>
    <property type="match status" value="1"/>
</dbReference>
<dbReference type="Pfam" id="PF01026">
    <property type="entry name" value="TatD_DNase"/>
    <property type="match status" value="1"/>
</dbReference>
<feature type="binding site" evidence="4">
    <location>
        <position position="126"/>
    </location>
    <ligand>
        <name>a divalent metal cation</name>
        <dbReference type="ChEBI" id="CHEBI:60240"/>
        <label>2</label>
    </ligand>
</feature>
<feature type="binding site" evidence="4">
    <location>
        <position position="197"/>
    </location>
    <ligand>
        <name>a divalent metal cation</name>
        <dbReference type="ChEBI" id="CHEBI:60240"/>
        <label>1</label>
    </ligand>
</feature>
<dbReference type="AlphaFoldDB" id="A0A6N2ZVL6"/>
<accession>A0A6N2ZVL6</accession>
<sequence length="245" mass="28497">MNRFNYDTHMHLDLYKNIDDLIKYIEENKSYTIAVTNLPVLYEKYIQEYKNLKYIRFAVGLHPQLIGQYKNQIPKLIKDLKYSKYIGEIGLDFNEEDVENKALQINTFKEIIDNCNKLGGKILSIHSRKASKHVIEIIGDKFNGKIILHWFSGTISELREAIENGYYFSINTEMVKSKKGIELIKNIPIERILIESDAPFTRSTKDGYNLNFISDIEKGLIKIKGLEGTNINEILKNNFKKLLNV</sequence>
<dbReference type="InterPro" id="IPR049677">
    <property type="entry name" value="QatD"/>
</dbReference>
<dbReference type="NCBIfam" id="NF041926">
    <property type="entry name" value="QatD"/>
    <property type="match status" value="1"/>
</dbReference>
<evidence type="ECO:0000313" key="5">
    <source>
        <dbReference type="EMBL" id="VYT83534.1"/>
    </source>
</evidence>
<dbReference type="PANTHER" id="PTHR46317">
    <property type="entry name" value="HYDROLASE OF PHP SUPERFAMILY-RELATED PROTEIN"/>
    <property type="match status" value="1"/>
</dbReference>
<dbReference type="Gene3D" id="3.20.20.140">
    <property type="entry name" value="Metal-dependent hydrolases"/>
    <property type="match status" value="1"/>
</dbReference>
<feature type="binding site" evidence="4">
    <location>
        <position position="88"/>
    </location>
    <ligand>
        <name>a divalent metal cation</name>
        <dbReference type="ChEBI" id="CHEBI:60240"/>
        <label>1</label>
    </ligand>
</feature>
<dbReference type="EMBL" id="CACRTU010000009">
    <property type="protein sequence ID" value="VYT83534.1"/>
    <property type="molecule type" value="Genomic_DNA"/>
</dbReference>
<dbReference type="PIRSF" id="PIRSF005902">
    <property type="entry name" value="DNase_TatD"/>
    <property type="match status" value="1"/>
</dbReference>
<comment type="similarity">
    <text evidence="1">Belongs to the metallo-dependent hydrolases superfamily. TatD-type hydrolase family.</text>
</comment>
<dbReference type="InterPro" id="IPR032466">
    <property type="entry name" value="Metal_Hydrolase"/>
</dbReference>
<reference evidence="5" key="1">
    <citation type="submission" date="2019-11" db="EMBL/GenBank/DDBJ databases">
        <authorList>
            <person name="Feng L."/>
        </authorList>
    </citation>
    <scope>NUCLEOTIDE SEQUENCE</scope>
    <source>
        <strain evidence="5">CButyricumLFYP62</strain>
    </source>
</reference>
<protein>
    <submittedName>
        <fullName evidence="5">Tat-linked quality control protein TatD</fullName>
        <ecNumber evidence="5">3.1.21.-</ecNumber>
    </submittedName>
</protein>
<name>A0A6N2ZVL6_CLOBU</name>
<dbReference type="GO" id="GO:0016788">
    <property type="term" value="F:hydrolase activity, acting on ester bonds"/>
    <property type="evidence" value="ECO:0007669"/>
    <property type="project" value="InterPro"/>
</dbReference>
<feature type="binding site" evidence="4">
    <location>
        <position position="11"/>
    </location>
    <ligand>
        <name>a divalent metal cation</name>
        <dbReference type="ChEBI" id="CHEBI:60240"/>
        <label>1</label>
    </ligand>
</feature>